<organism evidence="1 2">
    <name type="scientific">Pyricularia grisea</name>
    <name type="common">Crabgrass-specific blast fungus</name>
    <name type="synonym">Magnaporthe grisea</name>
    <dbReference type="NCBI Taxonomy" id="148305"/>
    <lineage>
        <taxon>Eukaryota</taxon>
        <taxon>Fungi</taxon>
        <taxon>Dikarya</taxon>
        <taxon>Ascomycota</taxon>
        <taxon>Pezizomycotina</taxon>
        <taxon>Sordariomycetes</taxon>
        <taxon>Sordariomycetidae</taxon>
        <taxon>Magnaporthales</taxon>
        <taxon>Pyriculariaceae</taxon>
        <taxon>Pyricularia</taxon>
    </lineage>
</organism>
<evidence type="ECO:0000313" key="2">
    <source>
        <dbReference type="RefSeq" id="XP_030977759.1"/>
    </source>
</evidence>
<reference evidence="2" key="3">
    <citation type="submission" date="2025-08" db="UniProtKB">
        <authorList>
            <consortium name="RefSeq"/>
        </authorList>
    </citation>
    <scope>IDENTIFICATION</scope>
    <source>
        <strain evidence="2">NI907</strain>
    </source>
</reference>
<dbReference type="InterPro" id="IPR040632">
    <property type="entry name" value="Sulfotransfer_4"/>
</dbReference>
<reference evidence="2" key="2">
    <citation type="submission" date="2019-10" db="EMBL/GenBank/DDBJ databases">
        <authorList>
            <consortium name="NCBI Genome Project"/>
        </authorList>
    </citation>
    <scope>NUCLEOTIDE SEQUENCE</scope>
    <source>
        <strain evidence="2">NI907</strain>
    </source>
</reference>
<dbReference type="AlphaFoldDB" id="A0A6P8ASA4"/>
<dbReference type="Pfam" id="PF17784">
    <property type="entry name" value="Sulfotransfer_4"/>
    <property type="match status" value="1"/>
</dbReference>
<dbReference type="KEGG" id="pgri:PgNI_10023"/>
<protein>
    <submittedName>
        <fullName evidence="2">Uncharacterized protein</fullName>
    </submittedName>
</protein>
<keyword evidence="1" id="KW-1185">Reference proteome</keyword>
<dbReference type="GeneID" id="41964911"/>
<dbReference type="Gene3D" id="3.40.50.300">
    <property type="entry name" value="P-loop containing nucleotide triphosphate hydrolases"/>
    <property type="match status" value="1"/>
</dbReference>
<name>A0A6P8ASA4_PYRGI</name>
<evidence type="ECO:0000313" key="1">
    <source>
        <dbReference type="Proteomes" id="UP000515153"/>
    </source>
</evidence>
<sequence>MTMTRAIDRFPDSGRRREKKVLVTATSRTGTFSLYQALNMLGYRTYHAYEMCKSGGPHVDCYTEALKAKYLGIGKPYGKAEFDKWFGDYDAIVEIAAFFVEELTEFYPEAIIMHVERDTDKWYTSVVNTVGQMINDCAAFPLHQIRLVDPFINSFCEHHMIFAKVIHWNEGPEACKEYYNETNRRVRQVVPREKLAVFRLEDGFGWEQICPRLGKPIPARPYPIGNAPVQFKELATTELNPKITAGLIKLATIVLVPTVATGTLLYTCAW</sequence>
<dbReference type="PANTHER" id="PTHR36978">
    <property type="entry name" value="P-LOOP CONTAINING NUCLEOTIDE TRIPHOSPHATE HYDROLASE"/>
    <property type="match status" value="1"/>
</dbReference>
<proteinExistence type="predicted"/>
<dbReference type="InterPro" id="IPR027417">
    <property type="entry name" value="P-loop_NTPase"/>
</dbReference>
<reference evidence="2" key="1">
    <citation type="journal article" date="2019" name="Mol. Biol. Evol.">
        <title>Blast fungal genomes show frequent chromosomal changes, gene gains and losses, and effector gene turnover.</title>
        <authorList>
            <person name="Gomez Luciano L.B."/>
            <person name="Jason Tsai I."/>
            <person name="Chuma I."/>
            <person name="Tosa Y."/>
            <person name="Chen Y.H."/>
            <person name="Li J.Y."/>
            <person name="Li M.Y."/>
            <person name="Jade Lu M.Y."/>
            <person name="Nakayashiki H."/>
            <person name="Li W.H."/>
        </authorList>
    </citation>
    <scope>NUCLEOTIDE SEQUENCE</scope>
    <source>
        <strain evidence="2">NI907</strain>
    </source>
</reference>
<dbReference type="Proteomes" id="UP000515153">
    <property type="component" value="Unplaced"/>
</dbReference>
<dbReference type="RefSeq" id="XP_030977759.1">
    <property type="nucleotide sequence ID" value="XM_031130003.1"/>
</dbReference>
<accession>A0A6P8ASA4</accession>
<dbReference type="PANTHER" id="PTHR36978:SF4">
    <property type="entry name" value="P-LOOP CONTAINING NUCLEOSIDE TRIPHOSPHATE HYDROLASE PROTEIN"/>
    <property type="match status" value="1"/>
</dbReference>
<gene>
    <name evidence="2" type="ORF">PgNI_10023</name>
</gene>
<dbReference type="SUPFAM" id="SSF52540">
    <property type="entry name" value="P-loop containing nucleoside triphosphate hydrolases"/>
    <property type="match status" value="1"/>
</dbReference>